<dbReference type="Gene3D" id="3.40.50.10070">
    <property type="entry name" value="TolB, N-terminal domain"/>
    <property type="match status" value="1"/>
</dbReference>
<dbReference type="InterPro" id="IPR011990">
    <property type="entry name" value="TPR-like_helical_dom_sf"/>
</dbReference>
<name>A0ABY5XPE2_RHISU</name>
<evidence type="ECO:0000313" key="2">
    <source>
        <dbReference type="Proteomes" id="UP001060123"/>
    </source>
</evidence>
<accession>A0ABY5XPE2</accession>
<gene>
    <name evidence="1" type="ORF">N2599_01860</name>
</gene>
<organism evidence="1 2">
    <name type="scientific">Rhizobium sullae</name>
    <name type="common">Rhizobium hedysari</name>
    <dbReference type="NCBI Taxonomy" id="50338"/>
    <lineage>
        <taxon>Bacteria</taxon>
        <taxon>Pseudomonadati</taxon>
        <taxon>Pseudomonadota</taxon>
        <taxon>Alphaproteobacteria</taxon>
        <taxon>Hyphomicrobiales</taxon>
        <taxon>Rhizobiaceae</taxon>
        <taxon>Rhizobium/Agrobacterium group</taxon>
        <taxon>Rhizobium</taxon>
    </lineage>
</organism>
<dbReference type="Proteomes" id="UP001060123">
    <property type="component" value="Chromosome"/>
</dbReference>
<protein>
    <submittedName>
        <fullName evidence="1">Adenylate cyclase</fullName>
    </submittedName>
</protein>
<sequence>MRPAEGACREQLSRIQQSTDFRATEREHRFLDYVVDESLSGRGERIKAYSVAVEVFGRNSTFDPQNDPIVRIAASHIRRSLEHYYLTGGRADPVVLSIPKGSYIPVFSVRAPTEDTASAMAVDVYKPMRPSTSEQAGSNIPAGAVPSSQDVLAQLQRIVSSPEFRRVGRTGVFLSYLVEEALAGRGHRIKGYSIAIEVFKRPESFTQDDPVVRIEAGTLRRELERYYLVAGRNDPVRIGLPKGGYVPTFAWNEPAEPIIAEAVPRPRPLDQIAAPWWRMRWPIPTALAVVAGLVGSAYWINVRPMIDSVRMTGIPVRPTLVVAPFANLGDGPSAELYARGLAEELLTALPRFKEIKVFGRETSASLSPGVGVSQIRNELGARYLLDGSVRTSGSRIRVTVRLLDTSDGSILWSEDYENDLQTRDLFAIQMAVANKVAATVAQPYGVMAQVDSAKPPPDDRGAYECTLSFYAYRAELSVERHADVGVCLEKAVTQYPSYATAWAMLSIVYLDEERFKFNSRSEMPPPMQRALQAARRAIQLDPDNTRGLQALMTALFFNQQFAESMRIGELALATNPNDTELMAEFGTRLAMGGQWQRGAALLDQALPLNPGAAGYYHGTRALAAFMLGDYPAAVAGIRQADLQKFPLFHVVAAIIYAEAGMPEDARREGETFMQMRPDFVPNIAAELKIRNIQPGDQLRLITGIRKAGMPVPDGVEAAITDSTVVSDGH</sequence>
<reference evidence="1" key="1">
    <citation type="submission" date="2022-09" db="EMBL/GenBank/DDBJ databases">
        <title>Australian commercial rhizobial inoculants.</title>
        <authorList>
            <person name="Kohlmeier M.G."/>
            <person name="O'Hara G.W."/>
            <person name="Colombi E."/>
            <person name="Ramsay J.P."/>
            <person name="Terpolilli J."/>
        </authorList>
    </citation>
    <scope>NUCLEOTIDE SEQUENCE</scope>
    <source>
        <strain evidence="1">WSM1592</strain>
    </source>
</reference>
<dbReference type="EMBL" id="CP104143">
    <property type="protein sequence ID" value="UWU16515.1"/>
    <property type="molecule type" value="Genomic_DNA"/>
</dbReference>
<proteinExistence type="predicted"/>
<keyword evidence="2" id="KW-1185">Reference proteome</keyword>
<dbReference type="SUPFAM" id="SSF48452">
    <property type="entry name" value="TPR-like"/>
    <property type="match status" value="1"/>
</dbReference>
<dbReference type="Gene3D" id="1.25.40.10">
    <property type="entry name" value="Tetratricopeptide repeat domain"/>
    <property type="match status" value="1"/>
</dbReference>
<evidence type="ECO:0000313" key="1">
    <source>
        <dbReference type="EMBL" id="UWU16515.1"/>
    </source>
</evidence>